<evidence type="ECO:0000256" key="12">
    <source>
        <dbReference type="ARBA" id="ARBA00022884"/>
    </source>
</evidence>
<dbReference type="PANTHER" id="PTHR10947:SF0">
    <property type="entry name" value="PHENYLALANINE--TRNA LIGASE BETA SUBUNIT"/>
    <property type="match status" value="1"/>
</dbReference>
<dbReference type="InterPro" id="IPR004532">
    <property type="entry name" value="Phe-tRNA-ligase_IIc_bsu_bact"/>
</dbReference>
<dbReference type="SMART" id="SM00873">
    <property type="entry name" value="B3_4"/>
    <property type="match status" value="1"/>
</dbReference>
<evidence type="ECO:0000256" key="15">
    <source>
        <dbReference type="ARBA" id="ARBA00033189"/>
    </source>
</evidence>
<proteinExistence type="inferred from homology"/>
<dbReference type="InterPro" id="IPR002547">
    <property type="entry name" value="tRNA-bd_dom"/>
</dbReference>
<evidence type="ECO:0000256" key="4">
    <source>
        <dbReference type="ARBA" id="ARBA00017032"/>
    </source>
</evidence>
<evidence type="ECO:0000259" key="18">
    <source>
        <dbReference type="PROSITE" id="PS50886"/>
    </source>
</evidence>
<dbReference type="InterPro" id="IPR012340">
    <property type="entry name" value="NA-bd_OB-fold"/>
</dbReference>
<evidence type="ECO:0000256" key="1">
    <source>
        <dbReference type="ARBA" id="ARBA00008653"/>
    </source>
</evidence>
<evidence type="ECO:0000256" key="6">
    <source>
        <dbReference type="ARBA" id="ARBA00022555"/>
    </source>
</evidence>
<dbReference type="Pfam" id="PF03483">
    <property type="entry name" value="B3_4"/>
    <property type="match status" value="1"/>
</dbReference>
<dbReference type="GO" id="GO:0009328">
    <property type="term" value="C:phenylalanine-tRNA ligase complex"/>
    <property type="evidence" value="ECO:0007669"/>
    <property type="project" value="TreeGrafter"/>
</dbReference>
<protein>
    <recommendedName>
        <fullName evidence="4">Phenylalanine--tRNA ligase beta subunit</fullName>
        <ecNumber evidence="3">6.1.1.20</ecNumber>
    </recommendedName>
    <alternativeName>
        <fullName evidence="15">Phenylalanyl-tRNA synthetase beta subunit</fullName>
    </alternativeName>
</protein>
<evidence type="ECO:0000256" key="2">
    <source>
        <dbReference type="ARBA" id="ARBA00011209"/>
    </source>
</evidence>
<keyword evidence="6 17" id="KW-0820">tRNA-binding</keyword>
<dbReference type="FunFam" id="2.40.50.140:FF:000045">
    <property type="entry name" value="Phenylalanine--tRNA ligase beta subunit"/>
    <property type="match status" value="1"/>
</dbReference>
<evidence type="ECO:0000256" key="16">
    <source>
        <dbReference type="ARBA" id="ARBA00049255"/>
    </source>
</evidence>
<dbReference type="SUPFAM" id="SSF50249">
    <property type="entry name" value="Nucleic acid-binding proteins"/>
    <property type="match status" value="1"/>
</dbReference>
<feature type="non-terminal residue" evidence="19">
    <location>
        <position position="417"/>
    </location>
</feature>
<dbReference type="AlphaFoldDB" id="A0A9E2NRK5"/>
<dbReference type="NCBIfam" id="NF045760">
    <property type="entry name" value="YtpR"/>
    <property type="match status" value="1"/>
</dbReference>
<dbReference type="GO" id="GO:0004826">
    <property type="term" value="F:phenylalanine-tRNA ligase activity"/>
    <property type="evidence" value="ECO:0007669"/>
    <property type="project" value="UniProtKB-EC"/>
</dbReference>
<dbReference type="NCBIfam" id="TIGR00472">
    <property type="entry name" value="pheT_bact"/>
    <property type="match status" value="1"/>
</dbReference>
<evidence type="ECO:0000256" key="14">
    <source>
        <dbReference type="ARBA" id="ARBA00023146"/>
    </source>
</evidence>
<evidence type="ECO:0000256" key="11">
    <source>
        <dbReference type="ARBA" id="ARBA00022842"/>
    </source>
</evidence>
<dbReference type="GO" id="GO:0005524">
    <property type="term" value="F:ATP binding"/>
    <property type="evidence" value="ECO:0007669"/>
    <property type="project" value="UniProtKB-KW"/>
</dbReference>
<dbReference type="InterPro" id="IPR045060">
    <property type="entry name" value="Phe-tRNA-ligase_IIc_bsu"/>
</dbReference>
<evidence type="ECO:0000256" key="5">
    <source>
        <dbReference type="ARBA" id="ARBA00022490"/>
    </source>
</evidence>
<gene>
    <name evidence="19" type="primary">pheT</name>
    <name evidence="19" type="ORF">IAA31_02155</name>
</gene>
<dbReference type="GO" id="GO:0000049">
    <property type="term" value="F:tRNA binding"/>
    <property type="evidence" value="ECO:0007669"/>
    <property type="project" value="UniProtKB-UniRule"/>
</dbReference>
<keyword evidence="9" id="KW-0547">Nucleotide-binding</keyword>
<dbReference type="InterPro" id="IPR020825">
    <property type="entry name" value="Phe-tRNA_synthase-like_B3/B4"/>
</dbReference>
<dbReference type="EC" id="6.1.1.20" evidence="3"/>
<evidence type="ECO:0000256" key="9">
    <source>
        <dbReference type="ARBA" id="ARBA00022741"/>
    </source>
</evidence>
<dbReference type="InterPro" id="IPR033714">
    <property type="entry name" value="tRNA_bind_bactPheRS"/>
</dbReference>
<evidence type="ECO:0000256" key="3">
    <source>
        <dbReference type="ARBA" id="ARBA00012814"/>
    </source>
</evidence>
<sequence length="417" mass="45115">MIFTKEWIDAWVDSGLTAQEIADKITMVGLEVDTVSSVCGEFSGVVVAEVKSCEMHPDSDHMHVTMVDAGDGQLHQVVCGAPNCRAGLKVAFAKIGAVLPQITIKAARLRGVDSCGMLCSYAELGMAEESDGIIELPADAPVGMDLHQYMKLDDKAIDIDLTTNRPDCLGIRGIARELAVIVRKPLNDLKMPKIETAIDDVVPLKVEAPEACPRYCCRIVRGVNQLAKSPLWMTERLRRCGIRSVSPIVDVTNYVMLELSQPLHSFDLNQIKGGITVRMAKENEPLTVLSGEELKLHSDTLVIADDAGPVGIAGIFGGAASGISEKTQDVLLESAFFSPVAIKGRARSYGLDTDASHRFERGVDPQVQHLALNRATELLMQIAGGKAGPIEECVHEEFLPQAHDIVLRTDRCAKVLG</sequence>
<organism evidence="19 20">
    <name type="scientific">Candidatus Anaerobiospirillum merdipullorum</name>
    <dbReference type="NCBI Taxonomy" id="2838450"/>
    <lineage>
        <taxon>Bacteria</taxon>
        <taxon>Pseudomonadati</taxon>
        <taxon>Pseudomonadota</taxon>
        <taxon>Gammaproteobacteria</taxon>
        <taxon>Aeromonadales</taxon>
        <taxon>Succinivibrionaceae</taxon>
        <taxon>Anaerobiospirillum</taxon>
    </lineage>
</organism>
<dbReference type="EMBL" id="JAHLFG010000027">
    <property type="protein sequence ID" value="MBU3826281.1"/>
    <property type="molecule type" value="Genomic_DNA"/>
</dbReference>
<dbReference type="PROSITE" id="PS50886">
    <property type="entry name" value="TRBD"/>
    <property type="match status" value="1"/>
</dbReference>
<dbReference type="FunFam" id="3.50.40.10:FF:000001">
    <property type="entry name" value="Phenylalanine--tRNA ligase beta subunit"/>
    <property type="match status" value="1"/>
</dbReference>
<dbReference type="Gene3D" id="3.50.40.10">
    <property type="entry name" value="Phenylalanyl-trna Synthetase, Chain B, domain 3"/>
    <property type="match status" value="1"/>
</dbReference>
<dbReference type="Gene3D" id="3.30.56.10">
    <property type="match status" value="1"/>
</dbReference>
<evidence type="ECO:0000256" key="7">
    <source>
        <dbReference type="ARBA" id="ARBA00022598"/>
    </source>
</evidence>
<evidence type="ECO:0000256" key="10">
    <source>
        <dbReference type="ARBA" id="ARBA00022840"/>
    </source>
</evidence>
<evidence type="ECO:0000256" key="8">
    <source>
        <dbReference type="ARBA" id="ARBA00022723"/>
    </source>
</evidence>
<keyword evidence="8" id="KW-0479">Metal-binding</keyword>
<keyword evidence="12 17" id="KW-0694">RNA-binding</keyword>
<dbReference type="PANTHER" id="PTHR10947">
    <property type="entry name" value="PHENYLALANYL-TRNA SYNTHETASE BETA CHAIN AND LEUCINE-RICH REPEAT-CONTAINING PROTEIN 47"/>
    <property type="match status" value="1"/>
</dbReference>
<dbReference type="GO" id="GO:0000287">
    <property type="term" value="F:magnesium ion binding"/>
    <property type="evidence" value="ECO:0007669"/>
    <property type="project" value="InterPro"/>
</dbReference>
<comment type="catalytic activity">
    <reaction evidence="16">
        <text>tRNA(Phe) + L-phenylalanine + ATP = L-phenylalanyl-tRNA(Phe) + AMP + diphosphate + H(+)</text>
        <dbReference type="Rhea" id="RHEA:19413"/>
        <dbReference type="Rhea" id="RHEA-COMP:9668"/>
        <dbReference type="Rhea" id="RHEA-COMP:9699"/>
        <dbReference type="ChEBI" id="CHEBI:15378"/>
        <dbReference type="ChEBI" id="CHEBI:30616"/>
        <dbReference type="ChEBI" id="CHEBI:33019"/>
        <dbReference type="ChEBI" id="CHEBI:58095"/>
        <dbReference type="ChEBI" id="CHEBI:78442"/>
        <dbReference type="ChEBI" id="CHEBI:78531"/>
        <dbReference type="ChEBI" id="CHEBI:456215"/>
        <dbReference type="EC" id="6.1.1.20"/>
    </reaction>
</comment>
<keyword evidence="10" id="KW-0067">ATP-binding</keyword>
<comment type="caution">
    <text evidence="19">The sequence shown here is derived from an EMBL/GenBank/DDBJ whole genome shotgun (WGS) entry which is preliminary data.</text>
</comment>
<evidence type="ECO:0000256" key="13">
    <source>
        <dbReference type="ARBA" id="ARBA00022917"/>
    </source>
</evidence>
<keyword evidence="5" id="KW-0963">Cytoplasm</keyword>
<name>A0A9E2NRK5_9GAMM</name>
<dbReference type="SUPFAM" id="SSF56037">
    <property type="entry name" value="PheT/TilS domain"/>
    <property type="match status" value="1"/>
</dbReference>
<dbReference type="Gene3D" id="2.40.50.140">
    <property type="entry name" value="Nucleic acid-binding proteins"/>
    <property type="match status" value="1"/>
</dbReference>
<keyword evidence="7 19" id="KW-0436">Ligase</keyword>
<evidence type="ECO:0000313" key="20">
    <source>
        <dbReference type="Proteomes" id="UP000824150"/>
    </source>
</evidence>
<feature type="domain" description="TRNA-binding" evidence="18">
    <location>
        <begin position="39"/>
        <end position="147"/>
    </location>
</feature>
<dbReference type="InterPro" id="IPR005146">
    <property type="entry name" value="B3/B4_tRNA-bd"/>
</dbReference>
<dbReference type="GO" id="GO:0006432">
    <property type="term" value="P:phenylalanyl-tRNA aminoacylation"/>
    <property type="evidence" value="ECO:0007669"/>
    <property type="project" value="InterPro"/>
</dbReference>
<reference evidence="19" key="1">
    <citation type="journal article" date="2021" name="PeerJ">
        <title>Extensive microbial diversity within the chicken gut microbiome revealed by metagenomics and culture.</title>
        <authorList>
            <person name="Gilroy R."/>
            <person name="Ravi A."/>
            <person name="Getino M."/>
            <person name="Pursley I."/>
            <person name="Horton D.L."/>
            <person name="Alikhan N.F."/>
            <person name="Baker D."/>
            <person name="Gharbi K."/>
            <person name="Hall N."/>
            <person name="Watson M."/>
            <person name="Adriaenssens E.M."/>
            <person name="Foster-Nyarko E."/>
            <person name="Jarju S."/>
            <person name="Secka A."/>
            <person name="Antonio M."/>
            <person name="Oren A."/>
            <person name="Chaudhuri R.R."/>
            <person name="La Ragione R."/>
            <person name="Hildebrand F."/>
            <person name="Pallen M.J."/>
        </authorList>
    </citation>
    <scope>NUCLEOTIDE SEQUENCE</scope>
    <source>
        <strain evidence="19">687</strain>
    </source>
</reference>
<keyword evidence="11" id="KW-0460">Magnesium</keyword>
<keyword evidence="14" id="KW-0030">Aminoacyl-tRNA synthetase</keyword>
<evidence type="ECO:0000313" key="19">
    <source>
        <dbReference type="EMBL" id="MBU3826281.1"/>
    </source>
</evidence>
<evidence type="ECO:0000256" key="17">
    <source>
        <dbReference type="PROSITE-ProRule" id="PRU00209"/>
    </source>
</evidence>
<comment type="similarity">
    <text evidence="1">Belongs to the phenylalanyl-tRNA synthetase beta subunit family. Type 1 subfamily.</text>
</comment>
<dbReference type="CDD" id="cd02796">
    <property type="entry name" value="tRNA_bind_bactPheRS"/>
    <property type="match status" value="1"/>
</dbReference>
<dbReference type="Proteomes" id="UP000824150">
    <property type="component" value="Unassembled WGS sequence"/>
</dbReference>
<comment type="subunit">
    <text evidence="2">Tetramer of two alpha and two beta subunits.</text>
</comment>
<dbReference type="Pfam" id="PF01588">
    <property type="entry name" value="tRNA_bind"/>
    <property type="match status" value="1"/>
</dbReference>
<keyword evidence="13" id="KW-0648">Protein biosynthesis</keyword>
<accession>A0A9E2NRK5</accession>
<reference evidence="19" key="2">
    <citation type="submission" date="2021-04" db="EMBL/GenBank/DDBJ databases">
        <authorList>
            <person name="Gilroy R."/>
        </authorList>
    </citation>
    <scope>NUCLEOTIDE SEQUENCE</scope>
    <source>
        <strain evidence="19">687</strain>
    </source>
</reference>